<dbReference type="Proteomes" id="UP000529783">
    <property type="component" value="Unassembled WGS sequence"/>
</dbReference>
<feature type="transmembrane region" description="Helical" evidence="1">
    <location>
        <begin position="34"/>
        <end position="53"/>
    </location>
</feature>
<dbReference type="EMBL" id="JACCBA010000001">
    <property type="protein sequence ID" value="NYD47145.1"/>
    <property type="molecule type" value="Genomic_DNA"/>
</dbReference>
<sequence length="123" mass="12923">MRKNDIISMINRNRGVLTVAFFIALIVYVLGDGAHFICVALGAGLVLGGYRIIKRLGNHPEEATKHLVTGTAVLTAVIVIAINAGNGAGGLSDIVTGVGGGGLMLVMYLLFKHYGPEEFRGSK</sequence>
<dbReference type="AlphaFoldDB" id="A0A7Y9EG62"/>
<feature type="transmembrane region" description="Helical" evidence="1">
    <location>
        <begin position="94"/>
        <end position="111"/>
    </location>
</feature>
<keyword evidence="1" id="KW-0812">Transmembrane</keyword>
<organism evidence="2 3">
    <name type="scientific">Actinomadura luteofluorescens</name>
    <dbReference type="NCBI Taxonomy" id="46163"/>
    <lineage>
        <taxon>Bacteria</taxon>
        <taxon>Bacillati</taxon>
        <taxon>Actinomycetota</taxon>
        <taxon>Actinomycetes</taxon>
        <taxon>Streptosporangiales</taxon>
        <taxon>Thermomonosporaceae</taxon>
        <taxon>Actinomadura</taxon>
    </lineage>
</organism>
<keyword evidence="3" id="KW-1185">Reference proteome</keyword>
<evidence type="ECO:0000256" key="1">
    <source>
        <dbReference type="SAM" id="Phobius"/>
    </source>
</evidence>
<keyword evidence="1" id="KW-1133">Transmembrane helix</keyword>
<accession>A0A7Y9EG62</accession>
<gene>
    <name evidence="2" type="ORF">BJY14_003128</name>
</gene>
<keyword evidence="1" id="KW-0472">Membrane</keyword>
<feature type="transmembrane region" description="Helical" evidence="1">
    <location>
        <begin position="12"/>
        <end position="28"/>
    </location>
</feature>
<feature type="transmembrane region" description="Helical" evidence="1">
    <location>
        <begin position="65"/>
        <end position="82"/>
    </location>
</feature>
<evidence type="ECO:0000313" key="2">
    <source>
        <dbReference type="EMBL" id="NYD47145.1"/>
    </source>
</evidence>
<name>A0A7Y9EG62_9ACTN</name>
<dbReference type="RefSeq" id="WP_179844270.1">
    <property type="nucleotide sequence ID" value="NZ_JACCBA010000001.1"/>
</dbReference>
<reference evidence="2 3" key="1">
    <citation type="submission" date="2020-07" db="EMBL/GenBank/DDBJ databases">
        <title>Sequencing the genomes of 1000 actinobacteria strains.</title>
        <authorList>
            <person name="Klenk H.-P."/>
        </authorList>
    </citation>
    <scope>NUCLEOTIDE SEQUENCE [LARGE SCALE GENOMIC DNA]</scope>
    <source>
        <strain evidence="2 3">DSM 40398</strain>
    </source>
</reference>
<protein>
    <submittedName>
        <fullName evidence="2">Uncharacterized protein</fullName>
    </submittedName>
</protein>
<comment type="caution">
    <text evidence="2">The sequence shown here is derived from an EMBL/GenBank/DDBJ whole genome shotgun (WGS) entry which is preliminary data.</text>
</comment>
<proteinExistence type="predicted"/>
<evidence type="ECO:0000313" key="3">
    <source>
        <dbReference type="Proteomes" id="UP000529783"/>
    </source>
</evidence>